<accession>A0A844E5H2</accession>
<comment type="caution">
    <text evidence="3">The sequence shown here is derived from an EMBL/GenBank/DDBJ whole genome shotgun (WGS) entry which is preliminary data.</text>
</comment>
<evidence type="ECO:0000313" key="3">
    <source>
        <dbReference type="EMBL" id="MSD16828.1"/>
    </source>
</evidence>
<dbReference type="Proteomes" id="UP000431304">
    <property type="component" value="Unassembled WGS sequence"/>
</dbReference>
<proteinExistence type="predicted"/>
<protein>
    <submittedName>
        <fullName evidence="3">Class C sortase</fullName>
    </submittedName>
</protein>
<keyword evidence="1" id="KW-0378">Hydrolase</keyword>
<dbReference type="NCBIfam" id="TIGR01076">
    <property type="entry name" value="sortase_fam"/>
    <property type="match status" value="1"/>
</dbReference>
<dbReference type="GO" id="GO:0016787">
    <property type="term" value="F:hydrolase activity"/>
    <property type="evidence" value="ECO:0007669"/>
    <property type="project" value="UniProtKB-KW"/>
</dbReference>
<dbReference type="SUPFAM" id="SSF63817">
    <property type="entry name" value="Sortase"/>
    <property type="match status" value="1"/>
</dbReference>
<name>A0A844E5H2_EUBRA</name>
<evidence type="ECO:0000313" key="4">
    <source>
        <dbReference type="Proteomes" id="UP000431304"/>
    </source>
</evidence>
<gene>
    <name evidence="3" type="ORF">GKE72_12320</name>
</gene>
<organism evidence="3 4">
    <name type="scientific">Eubacterium ramulus</name>
    <dbReference type="NCBI Taxonomy" id="39490"/>
    <lineage>
        <taxon>Bacteria</taxon>
        <taxon>Bacillati</taxon>
        <taxon>Bacillota</taxon>
        <taxon>Clostridia</taxon>
        <taxon>Eubacteriales</taxon>
        <taxon>Eubacteriaceae</taxon>
        <taxon>Eubacterium</taxon>
    </lineage>
</organism>
<dbReference type="RefSeq" id="WP_021738841.1">
    <property type="nucleotide sequence ID" value="NZ_CABKSU010000042.1"/>
</dbReference>
<reference evidence="3 4" key="1">
    <citation type="journal article" date="2019" name="Nat. Med.">
        <title>A library of human gut bacterial isolates paired with longitudinal multiomics data enables mechanistic microbiome research.</title>
        <authorList>
            <person name="Poyet M."/>
            <person name="Groussin M."/>
            <person name="Gibbons S.M."/>
            <person name="Avila-Pacheco J."/>
            <person name="Jiang X."/>
            <person name="Kearney S.M."/>
            <person name="Perrotta A.R."/>
            <person name="Berdy B."/>
            <person name="Zhao S."/>
            <person name="Lieberman T.D."/>
            <person name="Swanson P.K."/>
            <person name="Smith M."/>
            <person name="Roesemann S."/>
            <person name="Alexander J.E."/>
            <person name="Rich S.A."/>
            <person name="Livny J."/>
            <person name="Vlamakis H."/>
            <person name="Clish C."/>
            <person name="Bullock K."/>
            <person name="Deik A."/>
            <person name="Scott J."/>
            <person name="Pierce K.A."/>
            <person name="Xavier R.J."/>
            <person name="Alm E.J."/>
        </authorList>
    </citation>
    <scope>NUCLEOTIDE SEQUENCE [LARGE SCALE GENOMIC DNA]</scope>
    <source>
        <strain evidence="3 4">BIOML-A3</strain>
    </source>
</reference>
<dbReference type="Gene3D" id="2.40.260.10">
    <property type="entry name" value="Sortase"/>
    <property type="match status" value="1"/>
</dbReference>
<evidence type="ECO:0000256" key="2">
    <source>
        <dbReference type="PIRSR" id="PIRSR605754-1"/>
    </source>
</evidence>
<dbReference type="NCBIfam" id="NF033745">
    <property type="entry name" value="class_C_sortase"/>
    <property type="match status" value="1"/>
</dbReference>
<sequence length="300" mass="33449">MKTRLLCGILLIALGAGVYFYPDWSAVRTKHQQEQVIRQFQSEGSISDMQQEAENEDTVWTETVLEQSKTYNETLFETEQAAFRDAEAVKVVPDFFPDASEPIGILSIPAMDCTLPLYVGATDAHLNLGAAVLGGTSLPVGGKNTNSVIAAHRGWKNGKYFKEIEKLQSGDAVLVENPWETLCYKVESCEVIAPTDSERLKIQEGRDMLTLITCHPYRSNGASRYVVYCVRTESGQGSFTVTEGGDEKREEQPIEDASTPDIQRELWCRRIGMCLILGCICMACVQTGKHLRKKQRRNKA</sequence>
<feature type="active site" description="Acyl-thioester intermediate" evidence="2">
    <location>
        <position position="214"/>
    </location>
</feature>
<dbReference type="InterPro" id="IPR005754">
    <property type="entry name" value="Sortase"/>
</dbReference>
<dbReference type="GeneID" id="42788124"/>
<dbReference type="EMBL" id="WKRA01000022">
    <property type="protein sequence ID" value="MSD16828.1"/>
    <property type="molecule type" value="Genomic_DNA"/>
</dbReference>
<dbReference type="Pfam" id="PF04203">
    <property type="entry name" value="Sortase"/>
    <property type="match status" value="1"/>
</dbReference>
<dbReference type="AlphaFoldDB" id="A0A844E5H2"/>
<dbReference type="CDD" id="cd05827">
    <property type="entry name" value="Sortase_C"/>
    <property type="match status" value="1"/>
</dbReference>
<feature type="active site" description="Proton donor/acceptor" evidence="2">
    <location>
        <position position="152"/>
    </location>
</feature>
<dbReference type="InterPro" id="IPR042002">
    <property type="entry name" value="Sortase_C"/>
</dbReference>
<evidence type="ECO:0000256" key="1">
    <source>
        <dbReference type="ARBA" id="ARBA00022801"/>
    </source>
</evidence>
<dbReference type="InterPro" id="IPR023365">
    <property type="entry name" value="Sortase_dom-sf"/>
</dbReference>